<reference evidence="2" key="2">
    <citation type="submission" date="2020-09" db="EMBL/GenBank/DDBJ databases">
        <authorList>
            <person name="Sun Q."/>
            <person name="Zhou Y."/>
        </authorList>
    </citation>
    <scope>NUCLEOTIDE SEQUENCE</scope>
    <source>
        <strain evidence="2">CGMCC 1.12754</strain>
    </source>
</reference>
<dbReference type="EMBL" id="BMFR01000010">
    <property type="protein sequence ID" value="GGG78370.1"/>
    <property type="molecule type" value="Genomic_DNA"/>
</dbReference>
<accession>A0A917HGE2</accession>
<feature type="compositionally biased region" description="Polar residues" evidence="1">
    <location>
        <begin position="10"/>
        <end position="21"/>
    </location>
</feature>
<feature type="compositionally biased region" description="Basic and acidic residues" evidence="1">
    <location>
        <begin position="110"/>
        <end position="124"/>
    </location>
</feature>
<dbReference type="Proteomes" id="UP000622860">
    <property type="component" value="Unassembled WGS sequence"/>
</dbReference>
<name>A0A917HGE2_9BACI</name>
<reference evidence="2" key="1">
    <citation type="journal article" date="2014" name="Int. J. Syst. Evol. Microbiol.">
        <title>Complete genome sequence of Corynebacterium casei LMG S-19264T (=DSM 44701T), isolated from a smear-ripened cheese.</title>
        <authorList>
            <consortium name="US DOE Joint Genome Institute (JGI-PGF)"/>
            <person name="Walter F."/>
            <person name="Albersmeier A."/>
            <person name="Kalinowski J."/>
            <person name="Ruckert C."/>
        </authorList>
    </citation>
    <scope>NUCLEOTIDE SEQUENCE</scope>
    <source>
        <strain evidence="2">CGMCC 1.12754</strain>
    </source>
</reference>
<feature type="region of interest" description="Disordered" evidence="1">
    <location>
        <begin position="1"/>
        <end position="21"/>
    </location>
</feature>
<organism evidence="2 3">
    <name type="scientific">Virgibacillus oceani</name>
    <dbReference type="NCBI Taxonomy" id="1479511"/>
    <lineage>
        <taxon>Bacteria</taxon>
        <taxon>Bacillati</taxon>
        <taxon>Bacillota</taxon>
        <taxon>Bacilli</taxon>
        <taxon>Bacillales</taxon>
        <taxon>Bacillaceae</taxon>
        <taxon>Virgibacillus</taxon>
    </lineage>
</organism>
<evidence type="ECO:0000313" key="2">
    <source>
        <dbReference type="EMBL" id="GGG78370.1"/>
    </source>
</evidence>
<sequence>MFNENDIGKMNQSEGNGNQIAPATFVNQPMNAVGPNFSISKQPEGGKYMKNHQGPALFGQNQLKNGFGPVYAVPSIPWEGPPPVVTATTLEKELAQSQPNSKPPTSSERIQAKEEPDLGHHATRHDDNQYIWQNQWKPCNCYARAAMPYYVYTPYGY</sequence>
<dbReference type="AlphaFoldDB" id="A0A917HGE2"/>
<protein>
    <submittedName>
        <fullName evidence="2">Uncharacterized protein</fullName>
    </submittedName>
</protein>
<evidence type="ECO:0000256" key="1">
    <source>
        <dbReference type="SAM" id="MobiDB-lite"/>
    </source>
</evidence>
<comment type="caution">
    <text evidence="2">The sequence shown here is derived from an EMBL/GenBank/DDBJ whole genome shotgun (WGS) entry which is preliminary data.</text>
</comment>
<keyword evidence="3" id="KW-1185">Reference proteome</keyword>
<feature type="region of interest" description="Disordered" evidence="1">
    <location>
        <begin position="93"/>
        <end position="124"/>
    </location>
</feature>
<dbReference type="RefSeq" id="WP_188455677.1">
    <property type="nucleotide sequence ID" value="NZ_BMFR01000010.1"/>
</dbReference>
<evidence type="ECO:0000313" key="3">
    <source>
        <dbReference type="Proteomes" id="UP000622860"/>
    </source>
</evidence>
<proteinExistence type="predicted"/>
<gene>
    <name evidence="2" type="ORF">GCM10011398_24520</name>
</gene>
<feature type="compositionally biased region" description="Polar residues" evidence="1">
    <location>
        <begin position="95"/>
        <end position="109"/>
    </location>
</feature>